<organism evidence="2 3">
    <name type="scientific">Moniliophthora roreri (strain MCA 2997)</name>
    <name type="common">Cocoa frosty pod rot fungus</name>
    <name type="synonym">Crinipellis roreri</name>
    <dbReference type="NCBI Taxonomy" id="1381753"/>
    <lineage>
        <taxon>Eukaryota</taxon>
        <taxon>Fungi</taxon>
        <taxon>Dikarya</taxon>
        <taxon>Basidiomycota</taxon>
        <taxon>Agaricomycotina</taxon>
        <taxon>Agaricomycetes</taxon>
        <taxon>Agaricomycetidae</taxon>
        <taxon>Agaricales</taxon>
        <taxon>Marasmiineae</taxon>
        <taxon>Marasmiaceae</taxon>
        <taxon>Moniliophthora</taxon>
    </lineage>
</organism>
<evidence type="ECO:0000256" key="1">
    <source>
        <dbReference type="SAM" id="MobiDB-lite"/>
    </source>
</evidence>
<feature type="compositionally biased region" description="Low complexity" evidence="1">
    <location>
        <begin position="150"/>
        <end position="165"/>
    </location>
</feature>
<name>V2X2D0_MONRO</name>
<evidence type="ECO:0000313" key="2">
    <source>
        <dbReference type="EMBL" id="ESK93263.1"/>
    </source>
</evidence>
<dbReference type="KEGG" id="mrr:Moror_14590"/>
<sequence>MVIYSVPKNDKLESVDPDTMVILKKLTKVSGDVENPLREIAALALRVREFPIQEVEIPTFGELIQETCEAVFAVTCLDVTMLEQVSHKLNALKRNLEQLVLLSGILPLRRIDTAVLTAIERYRIFMQYYVVDRDFSPRRSTNGDGKPKLTRSSSTTNLSSRKNNTQYHQSSFLEKIPWMLKIPVKNDSLAVGHSNSRNSPLGKHPNNSSPVLPSATGARVMIRNFFYKPNYTTNETHSTSLTHCGNTSINQAFDSYNSSFCPSQDFLADWDERVSLDAMV</sequence>
<comment type="caution">
    <text evidence="2">The sequence shown here is derived from an EMBL/GenBank/DDBJ whole genome shotgun (WGS) entry which is preliminary data.</text>
</comment>
<accession>V2X2D0</accession>
<protein>
    <submittedName>
        <fullName evidence="2">Uncharacterized protein</fullName>
    </submittedName>
</protein>
<keyword evidence="3" id="KW-1185">Reference proteome</keyword>
<feature type="compositionally biased region" description="Polar residues" evidence="1">
    <location>
        <begin position="193"/>
        <end position="211"/>
    </location>
</feature>
<proteinExistence type="predicted"/>
<dbReference type="AlphaFoldDB" id="V2X2D0"/>
<feature type="region of interest" description="Disordered" evidence="1">
    <location>
        <begin position="191"/>
        <end position="214"/>
    </location>
</feature>
<dbReference type="Proteomes" id="UP000017559">
    <property type="component" value="Unassembled WGS sequence"/>
</dbReference>
<evidence type="ECO:0000313" key="3">
    <source>
        <dbReference type="Proteomes" id="UP000017559"/>
    </source>
</evidence>
<dbReference type="HOGENOM" id="CLU_994292_0_0_1"/>
<dbReference type="EMBL" id="AWSO01000214">
    <property type="protein sequence ID" value="ESK93263.1"/>
    <property type="molecule type" value="Genomic_DNA"/>
</dbReference>
<gene>
    <name evidence="2" type="ORF">Moror_14590</name>
</gene>
<feature type="region of interest" description="Disordered" evidence="1">
    <location>
        <begin position="137"/>
        <end position="166"/>
    </location>
</feature>
<reference evidence="2 3" key="1">
    <citation type="journal article" date="2014" name="BMC Genomics">
        <title>Genome and secretome analysis of the hemibiotrophic fungal pathogen, Moniliophthora roreri, which causes frosty pod rot disease of cacao: mechanisms of the biotrophic and necrotrophic phases.</title>
        <authorList>
            <person name="Meinhardt L.W."/>
            <person name="Costa G.G.L."/>
            <person name="Thomazella D.P.T."/>
            <person name="Teixeira P.J.P.L."/>
            <person name="Carazzolle M.F."/>
            <person name="Schuster S.C."/>
            <person name="Carlson J.E."/>
            <person name="Guiltinan M.J."/>
            <person name="Mieczkowski P."/>
            <person name="Farmer A."/>
            <person name="Ramaraj T."/>
            <person name="Crozier J."/>
            <person name="Davis R.E."/>
            <person name="Shao J."/>
            <person name="Melnick R.L."/>
            <person name="Pereira G.A.G."/>
            <person name="Bailey B.A."/>
        </authorList>
    </citation>
    <scope>NUCLEOTIDE SEQUENCE [LARGE SCALE GENOMIC DNA]</scope>
    <source>
        <strain evidence="2 3">MCA 2997</strain>
    </source>
</reference>